<organism evidence="1 2">
    <name type="scientific">Hohenbuehelia grisea</name>
    <dbReference type="NCBI Taxonomy" id="104357"/>
    <lineage>
        <taxon>Eukaryota</taxon>
        <taxon>Fungi</taxon>
        <taxon>Dikarya</taxon>
        <taxon>Basidiomycota</taxon>
        <taxon>Agaricomycotina</taxon>
        <taxon>Agaricomycetes</taxon>
        <taxon>Agaricomycetidae</taxon>
        <taxon>Agaricales</taxon>
        <taxon>Pleurotineae</taxon>
        <taxon>Pleurotaceae</taxon>
        <taxon>Hohenbuehelia</taxon>
    </lineage>
</organism>
<dbReference type="EMBL" id="JASNQZ010000004">
    <property type="protein sequence ID" value="KAL0958308.1"/>
    <property type="molecule type" value="Genomic_DNA"/>
</dbReference>
<keyword evidence="2" id="KW-1185">Reference proteome</keyword>
<accession>A0ABR3JR38</accession>
<comment type="caution">
    <text evidence="1">The sequence shown here is derived from an EMBL/GenBank/DDBJ whole genome shotgun (WGS) entry which is preliminary data.</text>
</comment>
<reference evidence="2" key="1">
    <citation type="submission" date="2024-06" db="EMBL/GenBank/DDBJ databases">
        <title>Multi-omics analyses provide insights into the biosynthesis of the anticancer antibiotic pleurotin in Hohenbuehelia grisea.</title>
        <authorList>
            <person name="Weaver J.A."/>
            <person name="Alberti F."/>
        </authorList>
    </citation>
    <scope>NUCLEOTIDE SEQUENCE [LARGE SCALE GENOMIC DNA]</scope>
    <source>
        <strain evidence="2">T-177</strain>
    </source>
</reference>
<dbReference type="Proteomes" id="UP001556367">
    <property type="component" value="Unassembled WGS sequence"/>
</dbReference>
<gene>
    <name evidence="1" type="ORF">HGRIS_000453</name>
</gene>
<proteinExistence type="predicted"/>
<evidence type="ECO:0000313" key="2">
    <source>
        <dbReference type="Proteomes" id="UP001556367"/>
    </source>
</evidence>
<name>A0ABR3JR38_9AGAR</name>
<evidence type="ECO:0000313" key="1">
    <source>
        <dbReference type="EMBL" id="KAL0958308.1"/>
    </source>
</evidence>
<sequence>MNPLLAQFARRNNSALKEGINIVRKVIQERSSPAGFTTSELYRLALKEKPSSSFIPPAAQFTINPPKYGYEGSLKRSSAAMPHPTHPVHSKKFLKTSILPMLEGRQELKIIKMTRASRLAASQASKGQANTGHTPMQSSSSSTVWVWHAVPPEQRRTPVVTAVAPSVPEDLTHLNKRRRRVRLQKMRNERRNERANRAAARKV</sequence>
<protein>
    <submittedName>
        <fullName evidence="1">Uncharacterized protein</fullName>
    </submittedName>
</protein>